<dbReference type="GO" id="GO:0071949">
    <property type="term" value="F:FAD binding"/>
    <property type="evidence" value="ECO:0007669"/>
    <property type="project" value="InterPro"/>
</dbReference>
<dbReference type="Gene3D" id="3.40.462.20">
    <property type="match status" value="1"/>
</dbReference>
<dbReference type="InterPro" id="IPR016166">
    <property type="entry name" value="FAD-bd_PCMH"/>
</dbReference>
<comment type="cofactor">
    <cofactor evidence="1">
        <name>FAD</name>
        <dbReference type="ChEBI" id="CHEBI:57692"/>
    </cofactor>
</comment>
<protein>
    <recommendedName>
        <fullName evidence="6">FAD-binding PCMH-type domain-containing protein</fullName>
    </recommendedName>
</protein>
<dbReference type="EMBL" id="JAVHNQ010000006">
    <property type="protein sequence ID" value="KAK6343854.1"/>
    <property type="molecule type" value="Genomic_DNA"/>
</dbReference>
<dbReference type="InterPro" id="IPR016167">
    <property type="entry name" value="FAD-bd_PCMH_sub1"/>
</dbReference>
<reference evidence="7 8" key="1">
    <citation type="submission" date="2019-10" db="EMBL/GenBank/DDBJ databases">
        <authorList>
            <person name="Palmer J.M."/>
        </authorList>
    </citation>
    <scope>NUCLEOTIDE SEQUENCE [LARGE SCALE GENOMIC DNA]</scope>
    <source>
        <strain evidence="7 8">TWF696</strain>
    </source>
</reference>
<evidence type="ECO:0000256" key="3">
    <source>
        <dbReference type="ARBA" id="ARBA00022630"/>
    </source>
</evidence>
<dbReference type="Pfam" id="PF01565">
    <property type="entry name" value="FAD_binding_4"/>
    <property type="match status" value="1"/>
</dbReference>
<dbReference type="Gene3D" id="3.30.465.10">
    <property type="match status" value="1"/>
</dbReference>
<keyword evidence="3" id="KW-0285">Flavoprotein</keyword>
<feature type="domain" description="FAD-binding PCMH-type" evidence="6">
    <location>
        <begin position="33"/>
        <end position="205"/>
    </location>
</feature>
<sequence>MCTPGIQEVLGPKLSARATIAFSSSAAPRWSEYEAPKAQIVVNVFTAQDVVETVKYCNAYGIKFLAQTSGHGWGTTWTLCENDVIINLRALNFVAVDKTASTVAIGGGAIIKEIVDEVYKNEMHVVVGGCNCVSTGFMLGGGLGRLMGEYGLAIDNLLSVNLVTATGDLISVTPTEPSEDLWWAIRGAGHNFGIVTSYTIKAYPWINGGVHWSGNIVFTGDRVKDVTEAIDKLDFKKPMSIHFYFVLDPTSGQPIVAVNPFYAGTVEEAREAFKPIIDLGPTADVTGPITWDEVNTSADFFCQKGARKVAYTAGLKKLDANAFQNIWDNYVAFINKYGADKVGQSAILVECYSYVTARSIEYTSTAYPHRDVNFQAASLVWYNDSSLDEAAEEFGCYNRDQWTATSLEHREHAYINFARGDEPIKAIYGESWRIRKLTTIKSRWDPEGKFNQYFPIPTHH</sequence>
<dbReference type="InterPro" id="IPR006094">
    <property type="entry name" value="Oxid_FAD_bind_N"/>
</dbReference>
<evidence type="ECO:0000259" key="6">
    <source>
        <dbReference type="PROSITE" id="PS51387"/>
    </source>
</evidence>
<organism evidence="7 8">
    <name type="scientific">Orbilia brochopaga</name>
    <dbReference type="NCBI Taxonomy" id="3140254"/>
    <lineage>
        <taxon>Eukaryota</taxon>
        <taxon>Fungi</taxon>
        <taxon>Dikarya</taxon>
        <taxon>Ascomycota</taxon>
        <taxon>Pezizomycotina</taxon>
        <taxon>Orbiliomycetes</taxon>
        <taxon>Orbiliales</taxon>
        <taxon>Orbiliaceae</taxon>
        <taxon>Orbilia</taxon>
    </lineage>
</organism>
<dbReference type="Proteomes" id="UP001375240">
    <property type="component" value="Unassembled WGS sequence"/>
</dbReference>
<dbReference type="PANTHER" id="PTHR42973">
    <property type="entry name" value="BINDING OXIDOREDUCTASE, PUTATIVE (AFU_ORTHOLOGUE AFUA_1G17690)-RELATED"/>
    <property type="match status" value="1"/>
</dbReference>
<keyword evidence="4" id="KW-0274">FAD</keyword>
<evidence type="ECO:0000256" key="1">
    <source>
        <dbReference type="ARBA" id="ARBA00001974"/>
    </source>
</evidence>
<proteinExistence type="inferred from homology"/>
<dbReference type="InterPro" id="IPR016169">
    <property type="entry name" value="FAD-bd_PCMH_sub2"/>
</dbReference>
<dbReference type="GO" id="GO:0016491">
    <property type="term" value="F:oxidoreductase activity"/>
    <property type="evidence" value="ECO:0007669"/>
    <property type="project" value="UniProtKB-KW"/>
</dbReference>
<comment type="similarity">
    <text evidence="2">Belongs to the oxygen-dependent FAD-linked oxidoreductase family.</text>
</comment>
<dbReference type="Gene3D" id="3.30.43.10">
    <property type="entry name" value="Uridine Diphospho-n-acetylenolpyruvylglucosamine Reductase, domain 2"/>
    <property type="match status" value="1"/>
</dbReference>
<evidence type="ECO:0000256" key="2">
    <source>
        <dbReference type="ARBA" id="ARBA00005466"/>
    </source>
</evidence>
<accession>A0AAV9ULI5</accession>
<dbReference type="InterPro" id="IPR036318">
    <property type="entry name" value="FAD-bd_PCMH-like_sf"/>
</dbReference>
<keyword evidence="8" id="KW-1185">Reference proteome</keyword>
<dbReference type="SUPFAM" id="SSF56176">
    <property type="entry name" value="FAD-binding/transporter-associated domain-like"/>
    <property type="match status" value="1"/>
</dbReference>
<evidence type="ECO:0000256" key="4">
    <source>
        <dbReference type="ARBA" id="ARBA00022827"/>
    </source>
</evidence>
<dbReference type="InterPro" id="IPR050416">
    <property type="entry name" value="FAD-linked_Oxidoreductase"/>
</dbReference>
<evidence type="ECO:0000256" key="5">
    <source>
        <dbReference type="ARBA" id="ARBA00023002"/>
    </source>
</evidence>
<evidence type="ECO:0000313" key="7">
    <source>
        <dbReference type="EMBL" id="KAK6343854.1"/>
    </source>
</evidence>
<dbReference type="AlphaFoldDB" id="A0AAV9ULI5"/>
<dbReference type="PANTHER" id="PTHR42973:SF39">
    <property type="entry name" value="FAD-BINDING PCMH-TYPE DOMAIN-CONTAINING PROTEIN"/>
    <property type="match status" value="1"/>
</dbReference>
<name>A0AAV9ULI5_9PEZI</name>
<keyword evidence="5" id="KW-0560">Oxidoreductase</keyword>
<evidence type="ECO:0000313" key="8">
    <source>
        <dbReference type="Proteomes" id="UP001375240"/>
    </source>
</evidence>
<gene>
    <name evidence="7" type="ORF">TWF696_007509</name>
</gene>
<dbReference type="PROSITE" id="PS51387">
    <property type="entry name" value="FAD_PCMH"/>
    <property type="match status" value="1"/>
</dbReference>
<comment type="caution">
    <text evidence="7">The sequence shown here is derived from an EMBL/GenBank/DDBJ whole genome shotgun (WGS) entry which is preliminary data.</text>
</comment>